<evidence type="ECO:0000256" key="2">
    <source>
        <dbReference type="SAM" id="Phobius"/>
    </source>
</evidence>
<evidence type="ECO:0000313" key="3">
    <source>
        <dbReference type="EMBL" id="CAK0882304.1"/>
    </source>
</evidence>
<gene>
    <name evidence="3" type="ORF">PCOR1329_LOCUS64865</name>
</gene>
<dbReference type="Proteomes" id="UP001189429">
    <property type="component" value="Unassembled WGS sequence"/>
</dbReference>
<keyword evidence="4" id="KW-1185">Reference proteome</keyword>
<protein>
    <submittedName>
        <fullName evidence="3">Uncharacterized protein</fullName>
    </submittedName>
</protein>
<sequence length="812" mass="89758">MAHLLWIEELEADAACWMQEWCQAYRVICWILAYLATMLAFFPPHFYSGASVARGPRAGIFKDFDYKGSKGHDATACDGSDSDAVDYEPMQDVGSGAPLVGNERATGIAGIGALARRAGNENRAQKIGECSKGNDSRADAQQVKFDRYLEMGQTTIALIQERREAEMGLIRAKKQVEVLETSATDRVVPEVAEGTEEGCARAGDQLQQPEMLMALEAKPKAQAKTKEQAAAPSASLLASLESVEQGGMIDRRDMGVAEKRDATCDYAARIAACRRRMEESGLEVRPDTPVELPAFPDRSVAEPNHIRYGIFDAEHPADPGPHVRSQKEMIYRSCEAIEGVPAGDDYYAWVDVEDLVQTEDLNQWRRPRQMHIRDAEKPRIQKMQQESAEQRESTRIVLTSRHQQKLDQREREHLLAHDQDVTAVDAHSAEMLAVRHRYARCNANRVWTSFLGAMPTADAVRIARACNNFDSNTASSILHERTHEFASTMDADGLPDIWGNLWRERKEENLIERTAGELAKDGELVMTDILDRYAEADSRGRHEEAERLFASSLEVSNAAETLKTCAGIPPRGDEAIQGGMAAIMGLDRYFSTSGQIAQLDMKLRWRQELEMVDEVGKFGFEQALGVLLALGKVTLSVLSGVYGEACFKLASVEGDPPELHVQMTQVSFSSTIAATLGYLALCGAQGDDPREFFSGPDGHWGCSTFVVALVYCWREWICNLCVKRFDSLVKNICNAVALVLTYAYTVVASKEQSFSLVKVMLLLAVVVEVVNYSAARTAAVAAKVAADEIPVSEYSATSRKGTDFSEFEMKEA</sequence>
<organism evidence="3 4">
    <name type="scientific">Prorocentrum cordatum</name>
    <dbReference type="NCBI Taxonomy" id="2364126"/>
    <lineage>
        <taxon>Eukaryota</taxon>
        <taxon>Sar</taxon>
        <taxon>Alveolata</taxon>
        <taxon>Dinophyceae</taxon>
        <taxon>Prorocentrales</taxon>
        <taxon>Prorocentraceae</taxon>
        <taxon>Prorocentrum</taxon>
    </lineage>
</organism>
<dbReference type="EMBL" id="CAUYUJ010018282">
    <property type="protein sequence ID" value="CAK0882304.1"/>
    <property type="molecule type" value="Genomic_DNA"/>
</dbReference>
<feature type="transmembrane region" description="Helical" evidence="2">
    <location>
        <begin position="27"/>
        <end position="47"/>
    </location>
</feature>
<keyword evidence="2" id="KW-0472">Membrane</keyword>
<reference evidence="3" key="1">
    <citation type="submission" date="2023-10" db="EMBL/GenBank/DDBJ databases">
        <authorList>
            <person name="Chen Y."/>
            <person name="Shah S."/>
            <person name="Dougan E. K."/>
            <person name="Thang M."/>
            <person name="Chan C."/>
        </authorList>
    </citation>
    <scope>NUCLEOTIDE SEQUENCE [LARGE SCALE GENOMIC DNA]</scope>
</reference>
<evidence type="ECO:0000313" key="4">
    <source>
        <dbReference type="Proteomes" id="UP001189429"/>
    </source>
</evidence>
<feature type="region of interest" description="Disordered" evidence="1">
    <location>
        <begin position="374"/>
        <end position="407"/>
    </location>
</feature>
<accession>A0ABN9W7Y9</accession>
<keyword evidence="2" id="KW-0812">Transmembrane</keyword>
<proteinExistence type="predicted"/>
<name>A0ABN9W7Y9_9DINO</name>
<comment type="caution">
    <text evidence="3">The sequence shown here is derived from an EMBL/GenBank/DDBJ whole genome shotgun (WGS) entry which is preliminary data.</text>
</comment>
<evidence type="ECO:0000256" key="1">
    <source>
        <dbReference type="SAM" id="MobiDB-lite"/>
    </source>
</evidence>
<keyword evidence="2" id="KW-1133">Transmembrane helix</keyword>